<keyword evidence="3" id="KW-1185">Reference proteome</keyword>
<evidence type="ECO:0000313" key="2">
    <source>
        <dbReference type="EMBL" id="MEC3862621.1"/>
    </source>
</evidence>
<proteinExistence type="predicted"/>
<evidence type="ECO:0000313" key="3">
    <source>
        <dbReference type="Proteomes" id="UP001348149"/>
    </source>
</evidence>
<keyword evidence="1" id="KW-1133">Transmembrane helix</keyword>
<accession>A0ABU6HJY0</accession>
<sequence>MDPVTFGFYAAVCAVLGLLAPVLRSPLMRLIIGAFVGIAAAALLPTLRGMTGL</sequence>
<dbReference type="EMBL" id="JAYLLH010000025">
    <property type="protein sequence ID" value="MEC3862621.1"/>
    <property type="molecule type" value="Genomic_DNA"/>
</dbReference>
<protein>
    <submittedName>
        <fullName evidence="2">Uncharacterized protein</fullName>
    </submittedName>
</protein>
<dbReference type="RefSeq" id="WP_326298524.1">
    <property type="nucleotide sequence ID" value="NZ_JAYLLH010000025.1"/>
</dbReference>
<feature type="transmembrane region" description="Helical" evidence="1">
    <location>
        <begin position="30"/>
        <end position="47"/>
    </location>
</feature>
<reference evidence="2 3" key="1">
    <citation type="submission" date="2024-01" db="EMBL/GenBank/DDBJ databases">
        <title>Mesobacterium rodlantinim sp. nov., isolated from shallow sea hydrothermal systems off Kueishantao Island.</title>
        <authorList>
            <person name="Su Z."/>
            <person name="Tang K."/>
        </authorList>
    </citation>
    <scope>NUCLEOTIDE SEQUENCE [LARGE SCALE GENOMIC DNA]</scope>
    <source>
        <strain evidence="2 3">TK19101</strain>
    </source>
</reference>
<dbReference type="Proteomes" id="UP001348149">
    <property type="component" value="Unassembled WGS sequence"/>
</dbReference>
<gene>
    <name evidence="2" type="ORF">VK792_15120</name>
</gene>
<keyword evidence="1" id="KW-0472">Membrane</keyword>
<name>A0ABU6HJY0_9RHOB</name>
<evidence type="ECO:0000256" key="1">
    <source>
        <dbReference type="SAM" id="Phobius"/>
    </source>
</evidence>
<keyword evidence="1" id="KW-0812">Transmembrane</keyword>
<organism evidence="2 3">
    <name type="scientific">Mesobacterium hydrothermale</name>
    <dbReference type="NCBI Taxonomy" id="3111907"/>
    <lineage>
        <taxon>Bacteria</taxon>
        <taxon>Pseudomonadati</taxon>
        <taxon>Pseudomonadota</taxon>
        <taxon>Alphaproteobacteria</taxon>
        <taxon>Rhodobacterales</taxon>
        <taxon>Roseobacteraceae</taxon>
        <taxon>Mesobacterium</taxon>
    </lineage>
</organism>
<comment type="caution">
    <text evidence="2">The sequence shown here is derived from an EMBL/GenBank/DDBJ whole genome shotgun (WGS) entry which is preliminary data.</text>
</comment>
<feature type="transmembrane region" description="Helical" evidence="1">
    <location>
        <begin position="6"/>
        <end position="23"/>
    </location>
</feature>